<evidence type="ECO:0000256" key="1">
    <source>
        <dbReference type="ARBA" id="ARBA00001931"/>
    </source>
</evidence>
<comment type="cofactor">
    <cofactor evidence="1">
        <name>pyrroloquinoline quinone</name>
        <dbReference type="ChEBI" id="CHEBI:58442"/>
    </cofactor>
</comment>
<dbReference type="SMART" id="SM00564">
    <property type="entry name" value="PQQ"/>
    <property type="match status" value="5"/>
</dbReference>
<dbReference type="EMBL" id="JAOCZP010000005">
    <property type="protein sequence ID" value="MCT7376972.1"/>
    <property type="molecule type" value="Genomic_DNA"/>
</dbReference>
<sequence length="674" mass="72811">MRTVARILVAVAVLAIAGAGAFGGFVWLNRYVPPQQQRALPPIEVQLAADDFSWGSYGSDPGQTRHSGIRQITTENVGHLEVAWTYRTGELQRRGRWAQYGRFQATPILAVGNLVFCTPFSRVIALNPATGAERWAYEPDVRFPEEVPGEDFNCRGLAQWRDVEADEDAACRDRLFVATTDRRVIALDAASGDPCASFGEQGQVRVGLDRPELREWELQFTSAPAVVGDVVVVGSASGDNGRTFGPEGTVRAFNARTGVEEWQFDPIPRGFDPVASPTWEGDSAATTGQANVWGSITVDTERDLVFLPTSSPSPDFYGGKRRGANLYANSMVALRGSTGEVVWHFQTVHHDLWDYDVPAGPSLITFRRDGRAVAALVFATKTGFLFVLDRETGEPLTPVEERPVPRSDVDGEWASPTQPFSIGQPILVPHSVNEEDAFGLMVWDKIACRRAIRSASRNEGIFTPPSTDGGTLLVPFGGGGANWGGVAVEPDTNRIFINTSRAINLVTLFPAEEVERRRAAEPDMEISPMRGAPYGMRRELLTSPLDMLCNSPPWGALAAVDLEAGEMAWETTLGNTKELAPFGMAFPFGTPNFGGPLVTAGGLVFIGATMDNLLRAFDARTGEELWAGDLPNGGQATPMTYAVGGRQYVVIAAGGHPSLGIEIGETLVAFALPE</sequence>
<dbReference type="InterPro" id="IPR017511">
    <property type="entry name" value="PQQ_mDH"/>
</dbReference>
<feature type="domain" description="Pyrrolo-quinoline quinone repeat" evidence="4">
    <location>
        <begin position="54"/>
        <end position="649"/>
    </location>
</feature>
<evidence type="ECO:0000313" key="5">
    <source>
        <dbReference type="EMBL" id="MCT7376972.1"/>
    </source>
</evidence>
<evidence type="ECO:0000259" key="4">
    <source>
        <dbReference type="Pfam" id="PF01011"/>
    </source>
</evidence>
<dbReference type="CDD" id="cd10280">
    <property type="entry name" value="PQQ_mGDH"/>
    <property type="match status" value="1"/>
</dbReference>
<dbReference type="InterPro" id="IPR002372">
    <property type="entry name" value="PQQ_rpt_dom"/>
</dbReference>
<dbReference type="SUPFAM" id="SSF50998">
    <property type="entry name" value="Quinoprotein alcohol dehydrogenase-like"/>
    <property type="match status" value="1"/>
</dbReference>
<keyword evidence="3" id="KW-0560">Oxidoreductase</keyword>
<dbReference type="Gene3D" id="2.140.10.10">
    <property type="entry name" value="Quinoprotein alcohol dehydrogenase-like superfamily"/>
    <property type="match status" value="1"/>
</dbReference>
<comment type="similarity">
    <text evidence="2">Belongs to the bacterial PQQ dehydrogenase family.</text>
</comment>
<dbReference type="InterPro" id="IPR018391">
    <property type="entry name" value="PQQ_b-propeller_rpt"/>
</dbReference>
<dbReference type="InterPro" id="IPR011047">
    <property type="entry name" value="Quinoprotein_ADH-like_sf"/>
</dbReference>
<proteinExistence type="inferred from homology"/>
<keyword evidence="6" id="KW-1185">Reference proteome</keyword>
<gene>
    <name evidence="5" type="ORF">N5A92_18260</name>
</gene>
<comment type="caution">
    <text evidence="5">The sequence shown here is derived from an EMBL/GenBank/DDBJ whole genome shotgun (WGS) entry which is preliminary data.</text>
</comment>
<dbReference type="PANTHER" id="PTHR32303:SF4">
    <property type="entry name" value="QUINOPROTEIN GLUCOSE DEHYDROGENASE"/>
    <property type="match status" value="1"/>
</dbReference>
<accession>A0ABT2LQZ4</accession>
<dbReference type="Pfam" id="PF01011">
    <property type="entry name" value="PQQ"/>
    <property type="match status" value="1"/>
</dbReference>
<dbReference type="RefSeq" id="WP_260905242.1">
    <property type="nucleotide sequence ID" value="NZ_JAOCZP010000005.1"/>
</dbReference>
<reference evidence="5 6" key="1">
    <citation type="submission" date="2022-09" db="EMBL/GenBank/DDBJ databases">
        <title>Chelativorans salina sp. nov., a novel slightly halophilic bacterium isolated from a saline lake sediment enrichment.</title>
        <authorList>
            <person name="Gao L."/>
            <person name="Fang B.-Z."/>
            <person name="Li W.-J."/>
        </authorList>
    </citation>
    <scope>NUCLEOTIDE SEQUENCE [LARGE SCALE GENOMIC DNA]</scope>
    <source>
        <strain evidence="5 6">EGI FJ00035</strain>
    </source>
</reference>
<name>A0ABT2LQZ4_9HYPH</name>
<dbReference type="Proteomes" id="UP001320831">
    <property type="component" value="Unassembled WGS sequence"/>
</dbReference>
<organism evidence="5 6">
    <name type="scientific">Chelativorans salis</name>
    <dbReference type="NCBI Taxonomy" id="2978478"/>
    <lineage>
        <taxon>Bacteria</taxon>
        <taxon>Pseudomonadati</taxon>
        <taxon>Pseudomonadota</taxon>
        <taxon>Alphaproteobacteria</taxon>
        <taxon>Hyphomicrobiales</taxon>
        <taxon>Phyllobacteriaceae</taxon>
        <taxon>Chelativorans</taxon>
    </lineage>
</organism>
<evidence type="ECO:0000256" key="2">
    <source>
        <dbReference type="ARBA" id="ARBA00008156"/>
    </source>
</evidence>
<dbReference type="PANTHER" id="PTHR32303">
    <property type="entry name" value="QUINOPROTEIN ALCOHOL DEHYDROGENASE (CYTOCHROME C)"/>
    <property type="match status" value="1"/>
</dbReference>
<evidence type="ECO:0000256" key="3">
    <source>
        <dbReference type="ARBA" id="ARBA00023002"/>
    </source>
</evidence>
<evidence type="ECO:0000313" key="6">
    <source>
        <dbReference type="Proteomes" id="UP001320831"/>
    </source>
</evidence>
<protein>
    <submittedName>
        <fullName evidence="5">Pyrroloquinoline quinone-dependent dehydrogenase</fullName>
    </submittedName>
</protein>